<protein>
    <submittedName>
        <fullName evidence="1">Uncharacterized protein</fullName>
    </submittedName>
</protein>
<reference evidence="1 2" key="1">
    <citation type="submission" date="2011-10" db="EMBL/GenBank/DDBJ databases">
        <title>The Improved High-Quality Draft genome of Methanoplanus limicola DSM 2279.</title>
        <authorList>
            <consortium name="US DOE Joint Genome Institute (JGI-PGF)"/>
            <person name="Lucas S."/>
            <person name="Copeland A."/>
            <person name="Lapidus A."/>
            <person name="Glavina del Rio T."/>
            <person name="Dalin E."/>
            <person name="Tice H."/>
            <person name="Bruce D."/>
            <person name="Goodwin L."/>
            <person name="Pitluck S."/>
            <person name="Peters L."/>
            <person name="Mikhailova N."/>
            <person name="Lu M."/>
            <person name="Kyrpides N."/>
            <person name="Mavromatis K."/>
            <person name="Ivanova N."/>
            <person name="Markowitz V."/>
            <person name="Cheng J.-F."/>
            <person name="Hugenholtz P."/>
            <person name="Woyke T."/>
            <person name="Wu D."/>
            <person name="Wirth R."/>
            <person name="Brambilla E.-M."/>
            <person name="Klenk H.-P."/>
            <person name="Eisen J.A."/>
        </authorList>
    </citation>
    <scope>NUCLEOTIDE SEQUENCE [LARGE SCALE GENOMIC DNA]</scope>
    <source>
        <strain evidence="1 2">DSM 2279</strain>
    </source>
</reference>
<dbReference type="EMBL" id="CM001436">
    <property type="protein sequence ID" value="EHQ35967.1"/>
    <property type="molecule type" value="Genomic_DNA"/>
</dbReference>
<dbReference type="STRING" id="937775.Metlim_1866"/>
<accession>H1YXW8</accession>
<proteinExistence type="predicted"/>
<keyword evidence="2" id="KW-1185">Reference proteome</keyword>
<sequence length="192" mass="21503">MKSKAGIAWDCEGYIHRYLGECGINCEAVTPQLMAAPFFRGNFVAVIVPTGFGNPVYSGLLPALRASSERIKKFVKRGGNILVFGAMTDKPGAYNWLPFELEYNYEYFSSGIQVRKDNQFSSVMDDFDITNLEMDGYFSGYAGFPVAETTDKKAVLIAEEYGEGHYLVTSIHEFPSREFLKKFCSAEAEILF</sequence>
<evidence type="ECO:0000313" key="2">
    <source>
        <dbReference type="Proteomes" id="UP000005741"/>
    </source>
</evidence>
<dbReference type="SUPFAM" id="SSF52317">
    <property type="entry name" value="Class I glutamine amidotransferase-like"/>
    <property type="match status" value="1"/>
</dbReference>
<dbReference type="HOGENOM" id="CLU_1444690_0_0_2"/>
<dbReference type="RefSeq" id="WP_004078020.1">
    <property type="nucleotide sequence ID" value="NZ_CM001436.1"/>
</dbReference>
<gene>
    <name evidence="1" type="ORF">Metlim_1866</name>
</gene>
<dbReference type="Proteomes" id="UP000005741">
    <property type="component" value="Chromosome"/>
</dbReference>
<organism evidence="1 2">
    <name type="scientific">Methanoplanus limicola DSM 2279</name>
    <dbReference type="NCBI Taxonomy" id="937775"/>
    <lineage>
        <taxon>Archaea</taxon>
        <taxon>Methanobacteriati</taxon>
        <taxon>Methanobacteriota</taxon>
        <taxon>Stenosarchaea group</taxon>
        <taxon>Methanomicrobia</taxon>
        <taxon>Methanomicrobiales</taxon>
        <taxon>Methanomicrobiaceae</taxon>
        <taxon>Methanoplanus</taxon>
    </lineage>
</organism>
<dbReference type="AlphaFoldDB" id="H1YXW8"/>
<dbReference type="InParanoid" id="H1YXW8"/>
<dbReference type="InterPro" id="IPR029062">
    <property type="entry name" value="Class_I_gatase-like"/>
</dbReference>
<name>H1YXW8_9EURY</name>
<evidence type="ECO:0000313" key="1">
    <source>
        <dbReference type="EMBL" id="EHQ35967.1"/>
    </source>
</evidence>
<dbReference type="OrthoDB" id="130109at2157"/>